<evidence type="ECO:0000313" key="6">
    <source>
        <dbReference type="Proteomes" id="UP000050792"/>
    </source>
</evidence>
<evidence type="ECO:0000256" key="5">
    <source>
        <dbReference type="ARBA" id="ARBA00023136"/>
    </source>
</evidence>
<dbReference type="WBParaSite" id="SRDH1_46170.1">
    <property type="protein sequence ID" value="SRDH1_46170.1"/>
    <property type="gene ID" value="SRDH1_46170"/>
</dbReference>
<dbReference type="Proteomes" id="UP000050792">
    <property type="component" value="Unassembled WGS sequence"/>
</dbReference>
<keyword evidence="5" id="KW-0472">Membrane</keyword>
<protein>
    <submittedName>
        <fullName evidence="7">Surfeit locus protein 4 homolog</fullName>
    </submittedName>
</protein>
<comment type="subcellular location">
    <subcellularLocation>
        <location evidence="1">Membrane</location>
        <topology evidence="1">Multi-pass membrane protein</topology>
    </subcellularLocation>
</comment>
<dbReference type="GO" id="GO:0016020">
    <property type="term" value="C:membrane"/>
    <property type="evidence" value="ECO:0007669"/>
    <property type="project" value="UniProtKB-SubCell"/>
</dbReference>
<reference evidence="6" key="1">
    <citation type="submission" date="2022-06" db="EMBL/GenBank/DDBJ databases">
        <authorList>
            <person name="Berger JAMES D."/>
            <person name="Berger JAMES D."/>
        </authorList>
    </citation>
    <scope>NUCLEOTIDE SEQUENCE [LARGE SCALE GENOMIC DNA]</scope>
</reference>
<proteinExistence type="inferred from homology"/>
<evidence type="ECO:0000256" key="2">
    <source>
        <dbReference type="ARBA" id="ARBA00006945"/>
    </source>
</evidence>
<keyword evidence="6" id="KW-1185">Reference proteome</keyword>
<evidence type="ECO:0000256" key="4">
    <source>
        <dbReference type="ARBA" id="ARBA00022989"/>
    </source>
</evidence>
<reference evidence="7" key="2">
    <citation type="submission" date="2023-11" db="UniProtKB">
        <authorList>
            <consortium name="WormBaseParasite"/>
        </authorList>
    </citation>
    <scope>IDENTIFICATION</scope>
</reference>
<accession>A0A183QVE2</accession>
<dbReference type="Pfam" id="PF02077">
    <property type="entry name" value="SURF4"/>
    <property type="match status" value="1"/>
</dbReference>
<evidence type="ECO:0000313" key="7">
    <source>
        <dbReference type="WBParaSite" id="SRDH1_46170.1"/>
    </source>
</evidence>
<keyword evidence="3" id="KW-0812">Transmembrane</keyword>
<comment type="similarity">
    <text evidence="2">Belongs to the SURF4 family.</text>
</comment>
<name>A0A183QVE2_9TREM</name>
<dbReference type="InterPro" id="IPR002995">
    <property type="entry name" value="Surf4"/>
</dbReference>
<keyword evidence="4" id="KW-1133">Transmembrane helix</keyword>
<evidence type="ECO:0000256" key="1">
    <source>
        <dbReference type="ARBA" id="ARBA00004141"/>
    </source>
</evidence>
<evidence type="ECO:0000256" key="3">
    <source>
        <dbReference type="ARBA" id="ARBA00022692"/>
    </source>
</evidence>
<dbReference type="AlphaFoldDB" id="A0A183QVE2"/>
<sequence>MVDIMQRSSTSRELLDRLEDHADWLIRKSRRYLPHIARFCLVSTFIEDGFRLLTQWSDQVDYIQGVWGTHVIFAAFFILLNICLQFTGSALVLGRYRVKIGVGILMSTVLIQTIGYNIWTKVFFMRNLSLIGSLLLLLAEVQQETRSLLAGLPSSGENAHRQYILLGGRILIILMFVTLIHLGSSIFYVIQSIGNLILILLVAIGYKTKLCATVLVIWLTGMNFYYNRFWAVSNDSLMWDFLKYDFFQTWSVIGGLGLVVAYGPGGVSVDDYKKKW</sequence>
<organism evidence="6 7">
    <name type="scientific">Schistosoma rodhaini</name>
    <dbReference type="NCBI Taxonomy" id="6188"/>
    <lineage>
        <taxon>Eukaryota</taxon>
        <taxon>Metazoa</taxon>
        <taxon>Spiralia</taxon>
        <taxon>Lophotrochozoa</taxon>
        <taxon>Platyhelminthes</taxon>
        <taxon>Trematoda</taxon>
        <taxon>Digenea</taxon>
        <taxon>Strigeidida</taxon>
        <taxon>Schistosomatoidea</taxon>
        <taxon>Schistosomatidae</taxon>
        <taxon>Schistosoma</taxon>
    </lineage>
</organism>